<dbReference type="InterPro" id="IPR037026">
    <property type="entry name" value="Vgr_OB-fold_dom_sf"/>
</dbReference>
<reference evidence="2 3" key="1">
    <citation type="submission" date="2016-12" db="EMBL/GenBank/DDBJ databases">
        <title>Candidatus Reconcilibacillus cellulovorans genome.</title>
        <authorList>
            <person name="Kolinko S."/>
            <person name="Wu Y.-W."/>
            <person name="Tachea F."/>
            <person name="Denzel E."/>
            <person name="Hiras J."/>
            <person name="Baecker N."/>
            <person name="Chan L.J."/>
            <person name="Eichorst S.A."/>
            <person name="Frey D."/>
            <person name="Adams P.D."/>
            <person name="Pray T."/>
            <person name="Tanjore D."/>
            <person name="Petzold C.J."/>
            <person name="Gladden J.M."/>
            <person name="Simmons B.A."/>
            <person name="Singer S.W."/>
        </authorList>
    </citation>
    <scope>NUCLEOTIDE SEQUENCE [LARGE SCALE GENOMIC DNA]</scope>
    <source>
        <strain evidence="2">JTherm</strain>
    </source>
</reference>
<dbReference type="Pfam" id="PF18352">
    <property type="entry name" value="Gp138_N"/>
    <property type="match status" value="1"/>
</dbReference>
<organism evidence="2 3">
    <name type="scientific">Candidatus Reconcilbacillus cellulovorans</name>
    <dbReference type="NCBI Taxonomy" id="1906605"/>
    <lineage>
        <taxon>Bacteria</taxon>
        <taxon>Bacillati</taxon>
        <taxon>Bacillota</taxon>
        <taxon>Bacilli</taxon>
        <taxon>Bacillales</taxon>
        <taxon>Paenibacillaceae</taxon>
        <taxon>Candidatus Reconcilbacillus</taxon>
    </lineage>
</organism>
<evidence type="ECO:0000259" key="1">
    <source>
        <dbReference type="Pfam" id="PF18352"/>
    </source>
</evidence>
<accession>A0A2A6E438</accession>
<name>A0A2A6E438_9BACL</name>
<dbReference type="EMBL" id="MOXJ01000001">
    <property type="protein sequence ID" value="PDO11569.1"/>
    <property type="molecule type" value="Genomic_DNA"/>
</dbReference>
<dbReference type="Proteomes" id="UP000243688">
    <property type="component" value="Unassembled WGS sequence"/>
</dbReference>
<dbReference type="AlphaFoldDB" id="A0A2A6E438"/>
<dbReference type="Gene3D" id="2.40.50.230">
    <property type="entry name" value="Gp5 N-terminal domain"/>
    <property type="match status" value="1"/>
</dbReference>
<comment type="caution">
    <text evidence="2">The sequence shown here is derived from an EMBL/GenBank/DDBJ whole genome shotgun (WGS) entry which is preliminary data.</text>
</comment>
<gene>
    <name evidence="2" type="ORF">BLM47_00055</name>
</gene>
<feature type="domain" description="Phage protein Gp138 N-terminal" evidence="1">
    <location>
        <begin position="23"/>
        <end position="124"/>
    </location>
</feature>
<proteinExistence type="predicted"/>
<evidence type="ECO:0000313" key="3">
    <source>
        <dbReference type="Proteomes" id="UP000243688"/>
    </source>
</evidence>
<sequence length="129" mass="14487">MPDAEEFLKTFIRQHLLHLHTAMPARVVSYDETRRRATIKPLHMTKEVGRSPRELPVVQNVPVLAQRFRVNGGEPQDYVPVYEPGDIVFVAFSERALDSVLAGGGRPVLPDSTRHHSLNDAVILGRLIT</sequence>
<dbReference type="InterPro" id="IPR041599">
    <property type="entry name" value="Gp138_N"/>
</dbReference>
<protein>
    <recommendedName>
        <fullName evidence="1">Phage protein Gp138 N-terminal domain-containing protein</fullName>
    </recommendedName>
</protein>
<evidence type="ECO:0000313" key="2">
    <source>
        <dbReference type="EMBL" id="PDO11569.1"/>
    </source>
</evidence>